<evidence type="ECO:0000313" key="2">
    <source>
        <dbReference type="Proteomes" id="UP001231197"/>
    </source>
</evidence>
<sequence length="111" mass="12816">MKTVITTLFKLLAIILVIVVLLPSAVKFSHVFTHHTHVVCQNDSSSDTHFHESDLECDFYKFKLSKQLYIQHNTETLTSVEDNFNITDSQYQFVSDFQKLQIALRGPPQMI</sequence>
<comment type="caution">
    <text evidence="1">The sequence shown here is derived from an EMBL/GenBank/DDBJ whole genome shotgun (WGS) entry which is preliminary data.</text>
</comment>
<dbReference type="RefSeq" id="WP_290207376.1">
    <property type="nucleotide sequence ID" value="NZ_JASDDK010000005.1"/>
</dbReference>
<dbReference type="EMBL" id="JASDDK010000005">
    <property type="protein sequence ID" value="MDN3493704.1"/>
    <property type="molecule type" value="Genomic_DNA"/>
</dbReference>
<evidence type="ECO:0000313" key="1">
    <source>
        <dbReference type="EMBL" id="MDN3493704.1"/>
    </source>
</evidence>
<name>A0ABT7ZXZ5_9FLAO</name>
<dbReference type="Proteomes" id="UP001231197">
    <property type="component" value="Unassembled WGS sequence"/>
</dbReference>
<accession>A0ABT7ZXZ5</accession>
<gene>
    <name evidence="1" type="ORF">QMA06_13345</name>
</gene>
<protein>
    <submittedName>
        <fullName evidence="1">Uncharacterized protein</fullName>
    </submittedName>
</protein>
<reference evidence="1 2" key="1">
    <citation type="journal article" date="2023" name="Int. J. Syst. Evol. Microbiol.">
        <title>Winogradskyella bathintestinalis sp. nov., isolated from the intestine of the deep-sea loosejaw dragonfish, Malacosteus niger.</title>
        <authorList>
            <person name="Uniacke-Lowe S."/>
            <person name="Johnson C.N."/>
            <person name="Stanton C."/>
            <person name="Hill C."/>
            <person name="Ross P."/>
        </authorList>
    </citation>
    <scope>NUCLEOTIDE SEQUENCE [LARGE SCALE GENOMIC DNA]</scope>
    <source>
        <strain evidence="1 2">APC 3343</strain>
    </source>
</reference>
<organism evidence="1 2">
    <name type="scientific">Winogradskyella bathintestinalis</name>
    <dbReference type="NCBI Taxonomy" id="3035208"/>
    <lineage>
        <taxon>Bacteria</taxon>
        <taxon>Pseudomonadati</taxon>
        <taxon>Bacteroidota</taxon>
        <taxon>Flavobacteriia</taxon>
        <taxon>Flavobacteriales</taxon>
        <taxon>Flavobacteriaceae</taxon>
        <taxon>Winogradskyella</taxon>
    </lineage>
</organism>
<proteinExistence type="predicted"/>
<keyword evidence="2" id="KW-1185">Reference proteome</keyword>